<sequence length="319" mass="33661">MVDPTTNPAPPPFQPVKIIDVASVQDSKIISNTGEDWNDVPLALETASPTFGLGVPTLVPWTLSIYRPVAKTLSRKTFGMSSALLSSQSSQPPTIVAAPPRGDAFNEAMGSGPYLGIEHRGLLVSSKGTVSATFDIPGLTTVPSDGVGHNVTIVRLALDATMNWVCVPKKDIRVHLKAKVKNASEYSLLPGKASVYVDGSFISKSDIPLVSPEESFDCPLDNIKIRIMDQVPVSEDSSITVKLVQPALTLPNLEGTSSISSGKIIEPKIPPPIKVSSGVTALWDGADEVADGNVDDIAALGRDGRFSWICSVPPQGKVG</sequence>
<proteinExistence type="predicted"/>
<dbReference type="InterPro" id="IPR037291">
    <property type="entry name" value="DUF4139"/>
</dbReference>
<gene>
    <name evidence="2" type="ORF">CPB84DRAFT_1844039</name>
</gene>
<organism evidence="2 3">
    <name type="scientific">Gymnopilus junonius</name>
    <name type="common">Spectacular rustgill mushroom</name>
    <name type="synonym">Gymnopilus spectabilis subsp. junonius</name>
    <dbReference type="NCBI Taxonomy" id="109634"/>
    <lineage>
        <taxon>Eukaryota</taxon>
        <taxon>Fungi</taxon>
        <taxon>Dikarya</taxon>
        <taxon>Basidiomycota</taxon>
        <taxon>Agaricomycotina</taxon>
        <taxon>Agaricomycetes</taxon>
        <taxon>Agaricomycetidae</taxon>
        <taxon>Agaricales</taxon>
        <taxon>Agaricineae</taxon>
        <taxon>Hymenogastraceae</taxon>
        <taxon>Gymnopilus</taxon>
    </lineage>
</organism>
<comment type="caution">
    <text evidence="2">The sequence shown here is derived from an EMBL/GenBank/DDBJ whole genome shotgun (WGS) entry which is preliminary data.</text>
</comment>
<protein>
    <recommendedName>
        <fullName evidence="1">DUF4139 domain-containing protein</fullName>
    </recommendedName>
</protein>
<reference evidence="2" key="1">
    <citation type="submission" date="2020-11" db="EMBL/GenBank/DDBJ databases">
        <authorList>
            <consortium name="DOE Joint Genome Institute"/>
            <person name="Ahrendt S."/>
            <person name="Riley R."/>
            <person name="Andreopoulos W."/>
            <person name="LaButti K."/>
            <person name="Pangilinan J."/>
            <person name="Ruiz-duenas F.J."/>
            <person name="Barrasa J.M."/>
            <person name="Sanchez-Garcia M."/>
            <person name="Camarero S."/>
            <person name="Miyauchi S."/>
            <person name="Serrano A."/>
            <person name="Linde D."/>
            <person name="Babiker R."/>
            <person name="Drula E."/>
            <person name="Ayuso-Fernandez I."/>
            <person name="Pacheco R."/>
            <person name="Padilla G."/>
            <person name="Ferreira P."/>
            <person name="Barriuso J."/>
            <person name="Kellner H."/>
            <person name="Castanera R."/>
            <person name="Alfaro M."/>
            <person name="Ramirez L."/>
            <person name="Pisabarro A.G."/>
            <person name="Kuo A."/>
            <person name="Tritt A."/>
            <person name="Lipzen A."/>
            <person name="He G."/>
            <person name="Yan M."/>
            <person name="Ng V."/>
            <person name="Cullen D."/>
            <person name="Martin F."/>
            <person name="Rosso M.-N."/>
            <person name="Henrissat B."/>
            <person name="Hibbett D."/>
            <person name="Martinez A.T."/>
            <person name="Grigoriev I.V."/>
        </authorList>
    </citation>
    <scope>NUCLEOTIDE SEQUENCE</scope>
    <source>
        <strain evidence="2">AH 44721</strain>
    </source>
</reference>
<keyword evidence="3" id="KW-1185">Reference proteome</keyword>
<dbReference type="NCBIfam" id="TIGR02231">
    <property type="entry name" value="mucoidy inhibitor MuiA family protein"/>
    <property type="match status" value="1"/>
</dbReference>
<dbReference type="EMBL" id="JADNYJ010000015">
    <property type="protein sequence ID" value="KAF8907342.1"/>
    <property type="molecule type" value="Genomic_DNA"/>
</dbReference>
<evidence type="ECO:0000259" key="1">
    <source>
        <dbReference type="Pfam" id="PF13598"/>
    </source>
</evidence>
<feature type="domain" description="DUF4139" evidence="1">
    <location>
        <begin position="26"/>
        <end position="167"/>
    </location>
</feature>
<accession>A0A9P5TQH6</accession>
<evidence type="ECO:0000313" key="3">
    <source>
        <dbReference type="Proteomes" id="UP000724874"/>
    </source>
</evidence>
<evidence type="ECO:0000313" key="2">
    <source>
        <dbReference type="EMBL" id="KAF8907342.1"/>
    </source>
</evidence>
<dbReference type="PANTHER" id="PTHR31005">
    <property type="entry name" value="DUF4139 DOMAIN-CONTAINING PROTEIN"/>
    <property type="match status" value="1"/>
</dbReference>
<dbReference type="Proteomes" id="UP000724874">
    <property type="component" value="Unassembled WGS sequence"/>
</dbReference>
<dbReference type="OrthoDB" id="10068793at2759"/>
<dbReference type="Pfam" id="PF13598">
    <property type="entry name" value="DUF4139"/>
    <property type="match status" value="1"/>
</dbReference>
<dbReference type="AlphaFoldDB" id="A0A9P5TQH6"/>
<dbReference type="PANTHER" id="PTHR31005:SF8">
    <property type="entry name" value="DUF4139 DOMAIN-CONTAINING PROTEIN"/>
    <property type="match status" value="1"/>
</dbReference>
<name>A0A9P5TQH6_GYMJU</name>
<dbReference type="InterPro" id="IPR011935">
    <property type="entry name" value="CHP02231"/>
</dbReference>